<organism evidence="2 3">
    <name type="scientific">Kitasatospora viridis</name>
    <dbReference type="NCBI Taxonomy" id="281105"/>
    <lineage>
        <taxon>Bacteria</taxon>
        <taxon>Bacillati</taxon>
        <taxon>Actinomycetota</taxon>
        <taxon>Actinomycetes</taxon>
        <taxon>Kitasatosporales</taxon>
        <taxon>Streptomycetaceae</taxon>
        <taxon>Kitasatospora</taxon>
    </lineage>
</organism>
<dbReference type="OrthoDB" id="3211023at2"/>
<dbReference type="Proteomes" id="UP000317940">
    <property type="component" value="Unassembled WGS sequence"/>
</dbReference>
<dbReference type="InterPro" id="IPR000073">
    <property type="entry name" value="AB_hydrolase_1"/>
</dbReference>
<proteinExistence type="predicted"/>
<sequence>MSTPPFLTLPACARAARLTTARGEFAVLRAEPAGRVRGTALLVPGFTGSKEDFIALLEPLAEAGYRTVALDQRGQFETGGPADRSAYALPEMGRDLAAVTGALADGGPLHLLAHSFGGFVAREAVLAAAGPLPWSSLTLLSTGPGPICAAEAARTKMLMDALEGLDLETIWQIMQQMEGEDASRHEPEIAEFLHRRWVANVPESLLGFGERLLGEPDRTAELAAVALPKLYVSGEQDYAWPVEEQEATAGRLDAAYHRVAGAGHSPNAERPAETAALLTDFWGTIA</sequence>
<protein>
    <submittedName>
        <fullName evidence="2">Pimeloyl-ACP methyl ester carboxylesterase</fullName>
    </submittedName>
</protein>
<dbReference type="SUPFAM" id="SSF53474">
    <property type="entry name" value="alpha/beta-Hydrolases"/>
    <property type="match status" value="1"/>
</dbReference>
<dbReference type="InterPro" id="IPR000639">
    <property type="entry name" value="Epox_hydrolase-like"/>
</dbReference>
<dbReference type="Pfam" id="PF12697">
    <property type="entry name" value="Abhydrolase_6"/>
    <property type="match status" value="1"/>
</dbReference>
<dbReference type="EMBL" id="VIWT01000001">
    <property type="protein sequence ID" value="TWF98064.1"/>
    <property type="molecule type" value="Genomic_DNA"/>
</dbReference>
<dbReference type="GO" id="GO:0003824">
    <property type="term" value="F:catalytic activity"/>
    <property type="evidence" value="ECO:0007669"/>
    <property type="project" value="InterPro"/>
</dbReference>
<reference evidence="2 3" key="1">
    <citation type="submission" date="2019-06" db="EMBL/GenBank/DDBJ databases">
        <title>Sequencing the genomes of 1000 actinobacteria strains.</title>
        <authorList>
            <person name="Klenk H.-P."/>
        </authorList>
    </citation>
    <scope>NUCLEOTIDE SEQUENCE [LARGE SCALE GENOMIC DNA]</scope>
    <source>
        <strain evidence="2 3">DSM 44826</strain>
    </source>
</reference>
<evidence type="ECO:0000313" key="2">
    <source>
        <dbReference type="EMBL" id="TWF98064.1"/>
    </source>
</evidence>
<dbReference type="PANTHER" id="PTHR43194:SF2">
    <property type="entry name" value="PEROXISOMAL MEMBRANE PROTEIN LPX1"/>
    <property type="match status" value="1"/>
</dbReference>
<dbReference type="RefSeq" id="WP_145904547.1">
    <property type="nucleotide sequence ID" value="NZ_BAAAMZ010000018.1"/>
</dbReference>
<gene>
    <name evidence="2" type="ORF">FHX73_111867</name>
</gene>
<feature type="domain" description="AB hydrolase-1" evidence="1">
    <location>
        <begin position="41"/>
        <end position="276"/>
    </location>
</feature>
<dbReference type="PANTHER" id="PTHR43194">
    <property type="entry name" value="HYDROLASE ALPHA/BETA FOLD FAMILY"/>
    <property type="match status" value="1"/>
</dbReference>
<dbReference type="InterPro" id="IPR029058">
    <property type="entry name" value="AB_hydrolase_fold"/>
</dbReference>
<accession>A0A561UFD6</accession>
<dbReference type="AlphaFoldDB" id="A0A561UFD6"/>
<evidence type="ECO:0000313" key="3">
    <source>
        <dbReference type="Proteomes" id="UP000317940"/>
    </source>
</evidence>
<comment type="caution">
    <text evidence="2">The sequence shown here is derived from an EMBL/GenBank/DDBJ whole genome shotgun (WGS) entry which is preliminary data.</text>
</comment>
<keyword evidence="3" id="KW-1185">Reference proteome</keyword>
<dbReference type="PRINTS" id="PR00412">
    <property type="entry name" value="EPOXHYDRLASE"/>
</dbReference>
<dbReference type="Gene3D" id="3.40.50.1820">
    <property type="entry name" value="alpha/beta hydrolase"/>
    <property type="match status" value="1"/>
</dbReference>
<evidence type="ECO:0000259" key="1">
    <source>
        <dbReference type="Pfam" id="PF12697"/>
    </source>
</evidence>
<name>A0A561UFD6_9ACTN</name>
<dbReference type="InterPro" id="IPR050228">
    <property type="entry name" value="Carboxylesterase_BioH"/>
</dbReference>